<dbReference type="OrthoDB" id="9775268at2"/>
<dbReference type="PROSITE" id="PS50850">
    <property type="entry name" value="MFS"/>
    <property type="match status" value="1"/>
</dbReference>
<comment type="subcellular location">
    <subcellularLocation>
        <location evidence="1">Cell membrane</location>
        <topology evidence="1">Multi-pass membrane protein</topology>
    </subcellularLocation>
</comment>
<proteinExistence type="predicted"/>
<evidence type="ECO:0000259" key="8">
    <source>
        <dbReference type="PROSITE" id="PS50850"/>
    </source>
</evidence>
<dbReference type="Proteomes" id="UP000322917">
    <property type="component" value="Unassembled WGS sequence"/>
</dbReference>
<evidence type="ECO:0000313" key="9">
    <source>
        <dbReference type="EMBL" id="SHJ27034.1"/>
    </source>
</evidence>
<dbReference type="SUPFAM" id="SSF103473">
    <property type="entry name" value="MFS general substrate transporter"/>
    <property type="match status" value="1"/>
</dbReference>
<evidence type="ECO:0000256" key="6">
    <source>
        <dbReference type="ARBA" id="ARBA00023136"/>
    </source>
</evidence>
<evidence type="ECO:0000256" key="3">
    <source>
        <dbReference type="ARBA" id="ARBA00022475"/>
    </source>
</evidence>
<keyword evidence="10" id="KW-1185">Reference proteome</keyword>
<dbReference type="PANTHER" id="PTHR23513">
    <property type="entry name" value="INTEGRAL MEMBRANE EFFLUX PROTEIN-RELATED"/>
    <property type="match status" value="1"/>
</dbReference>
<dbReference type="CDD" id="cd06173">
    <property type="entry name" value="MFS_MefA_like"/>
    <property type="match status" value="1"/>
</dbReference>
<dbReference type="Gene3D" id="1.20.1250.20">
    <property type="entry name" value="MFS general substrate transporter like domains"/>
    <property type="match status" value="1"/>
</dbReference>
<organism evidence="9 10">
    <name type="scientific">Propionispora hippei DSM 15287</name>
    <dbReference type="NCBI Taxonomy" id="1123003"/>
    <lineage>
        <taxon>Bacteria</taxon>
        <taxon>Bacillati</taxon>
        <taxon>Bacillota</taxon>
        <taxon>Negativicutes</taxon>
        <taxon>Selenomonadales</taxon>
        <taxon>Sporomusaceae</taxon>
        <taxon>Propionispora</taxon>
    </lineage>
</organism>
<evidence type="ECO:0000313" key="10">
    <source>
        <dbReference type="Proteomes" id="UP000322917"/>
    </source>
</evidence>
<dbReference type="GO" id="GO:0022857">
    <property type="term" value="F:transmembrane transporter activity"/>
    <property type="evidence" value="ECO:0007669"/>
    <property type="project" value="InterPro"/>
</dbReference>
<evidence type="ECO:0000256" key="5">
    <source>
        <dbReference type="ARBA" id="ARBA00022989"/>
    </source>
</evidence>
<gene>
    <name evidence="9" type="ORF">SAMN02745170_02116</name>
</gene>
<feature type="domain" description="Major facilitator superfamily (MFS) profile" evidence="8">
    <location>
        <begin position="215"/>
        <end position="414"/>
    </location>
</feature>
<evidence type="ECO:0000256" key="2">
    <source>
        <dbReference type="ARBA" id="ARBA00022448"/>
    </source>
</evidence>
<feature type="transmembrane region" description="Helical" evidence="7">
    <location>
        <begin position="175"/>
        <end position="192"/>
    </location>
</feature>
<feature type="transmembrane region" description="Helical" evidence="7">
    <location>
        <begin position="223"/>
        <end position="248"/>
    </location>
</feature>
<dbReference type="RefSeq" id="WP_149734866.1">
    <property type="nucleotide sequence ID" value="NZ_FQZD01000015.1"/>
</dbReference>
<keyword evidence="3" id="KW-1003">Cell membrane</keyword>
<keyword evidence="2" id="KW-0813">Transport</keyword>
<dbReference type="PANTHER" id="PTHR23513:SF9">
    <property type="entry name" value="ENTEROBACTIN EXPORTER ENTS"/>
    <property type="match status" value="1"/>
</dbReference>
<reference evidence="9 10" key="1">
    <citation type="submission" date="2016-11" db="EMBL/GenBank/DDBJ databases">
        <authorList>
            <person name="Varghese N."/>
            <person name="Submissions S."/>
        </authorList>
    </citation>
    <scope>NUCLEOTIDE SEQUENCE [LARGE SCALE GENOMIC DNA]</scope>
    <source>
        <strain evidence="9 10">DSM 15287</strain>
    </source>
</reference>
<keyword evidence="5 7" id="KW-1133">Transmembrane helix</keyword>
<evidence type="ECO:0000256" key="4">
    <source>
        <dbReference type="ARBA" id="ARBA00022692"/>
    </source>
</evidence>
<evidence type="ECO:0000256" key="1">
    <source>
        <dbReference type="ARBA" id="ARBA00004651"/>
    </source>
</evidence>
<accession>A0A1M6HY48</accession>
<feature type="transmembrane region" description="Helical" evidence="7">
    <location>
        <begin position="50"/>
        <end position="70"/>
    </location>
</feature>
<feature type="transmembrane region" description="Helical" evidence="7">
    <location>
        <begin position="260"/>
        <end position="278"/>
    </location>
</feature>
<dbReference type="GO" id="GO:0005886">
    <property type="term" value="C:plasma membrane"/>
    <property type="evidence" value="ECO:0007669"/>
    <property type="project" value="UniProtKB-SubCell"/>
</dbReference>
<evidence type="ECO:0000256" key="7">
    <source>
        <dbReference type="SAM" id="Phobius"/>
    </source>
</evidence>
<sequence>MQVSGEAKGVSLLQMHDFRCFWLSRVASVLAYQMLSVAVGWQIYDLTNSTFYLGIAGLLQFLPMVLLMLPAGHVIDRYNRTLIIRLCQLSEGLGVFLLAMGSLTGWLNKETILSLVFLIGAARTFEMPCMQVLLTGVVEREVLPQALALAASSSQTAVIAGPALGGLLYVYGPGAVFACVSGLYFLSIFFLGRIRKKQEAVKGEKPDLRSALVGLSFIRSRPVILGAISLDLFAVLLGGATALLPVFARKILLAGPAGLGLLRSAPAVGSVLMALFLAHRPLKNQVGRKMFLAVIVFGLATIAFALSTSFVLSIGALIVLGTADTISVVVRGALVQLNTPDEMRGRVSSVNALFVGTSNQLGEFESGMAATWLGLVPSVILGGVATILVALIWMRLFPSLKNIQRLESSVKGQP</sequence>
<dbReference type="AlphaFoldDB" id="A0A1M6HY48"/>
<keyword evidence="4 7" id="KW-0812">Transmembrane</keyword>
<dbReference type="InterPro" id="IPR020846">
    <property type="entry name" value="MFS_dom"/>
</dbReference>
<feature type="transmembrane region" description="Helical" evidence="7">
    <location>
        <begin position="82"/>
        <end position="106"/>
    </location>
</feature>
<dbReference type="InterPro" id="IPR036259">
    <property type="entry name" value="MFS_trans_sf"/>
</dbReference>
<feature type="transmembrane region" description="Helical" evidence="7">
    <location>
        <begin position="369"/>
        <end position="394"/>
    </location>
</feature>
<dbReference type="InterPro" id="IPR010290">
    <property type="entry name" value="TM_effector"/>
</dbReference>
<feature type="transmembrane region" description="Helical" evidence="7">
    <location>
        <begin position="21"/>
        <end position="44"/>
    </location>
</feature>
<dbReference type="Pfam" id="PF05977">
    <property type="entry name" value="MFS_3"/>
    <property type="match status" value="1"/>
</dbReference>
<keyword evidence="6 7" id="KW-0472">Membrane</keyword>
<protein>
    <submittedName>
        <fullName evidence="9">Transmembrane secretion effector</fullName>
    </submittedName>
</protein>
<dbReference type="EMBL" id="FQZD01000015">
    <property type="protein sequence ID" value="SHJ27034.1"/>
    <property type="molecule type" value="Genomic_DNA"/>
</dbReference>
<feature type="transmembrane region" description="Helical" evidence="7">
    <location>
        <begin position="290"/>
        <end position="320"/>
    </location>
</feature>
<name>A0A1M6HY48_9FIRM</name>